<dbReference type="InterPro" id="IPR026859">
    <property type="entry name" value="Myosin-bd"/>
</dbReference>
<evidence type="ECO:0000256" key="6">
    <source>
        <dbReference type="SAM" id="Phobius"/>
    </source>
</evidence>
<comment type="subcellular location">
    <subcellularLocation>
        <location evidence="1">Endomembrane system</location>
    </subcellularLocation>
</comment>
<evidence type="ECO:0000313" key="9">
    <source>
        <dbReference type="Proteomes" id="UP001172681"/>
    </source>
</evidence>
<feature type="transmembrane region" description="Helical" evidence="6">
    <location>
        <begin position="135"/>
        <end position="156"/>
    </location>
</feature>
<keyword evidence="4 6" id="KW-0472">Membrane</keyword>
<reference evidence="8" key="1">
    <citation type="submission" date="2022-10" db="EMBL/GenBank/DDBJ databases">
        <title>Culturing micro-colonial fungi from biological soil crusts in the Mojave desert and describing Neophaeococcomyces mojavensis, and introducing the new genera and species Taxawa tesnikishii.</title>
        <authorList>
            <person name="Kurbessoian T."/>
            <person name="Stajich J.E."/>
        </authorList>
    </citation>
    <scope>NUCLEOTIDE SEQUENCE</scope>
    <source>
        <strain evidence="8">TK_35</strain>
    </source>
</reference>
<keyword evidence="3 6" id="KW-1133">Transmembrane helix</keyword>
<accession>A0AA39CRP9</accession>
<dbReference type="GO" id="GO:0017022">
    <property type="term" value="F:myosin binding"/>
    <property type="evidence" value="ECO:0007669"/>
    <property type="project" value="InterPro"/>
</dbReference>
<dbReference type="Proteomes" id="UP001172681">
    <property type="component" value="Unassembled WGS sequence"/>
</dbReference>
<sequence>MEALIYNESPIAEYLEADAVPFEAADLPQTPPRTFAPQGFPKLQERLRAFRQSASSATDVANEKFLERFRYTIVASQLLQDDPKPRRHMQDDEQTLQTTAFSTRGAIMTAGISFLIAWFLQFLRRRYQNQESVAWSEICLSLLLILGGLFVTAYIARRQYLEFIRRSAGLSLAKVVAESYNLDTVTSAGLRFIQEVEVVSRGYEISHPMPPISRLEDHNATSRCRELRAILGTALTGSISQSVDAHNFIQPFIRELDLKSYHDIYEVSMQDYTDAVIFANNISREAQDSLKELRFLFRLHLMARKVFLCDLLALHTGSTWYNIRQWRRILQLLQESEAGISRGAHVVRAALVREEFGDGSHTRTGEESASNETGLEIMTPQKRHTMAQMRRFDAVVNSIRSLNAKVHLLKEEMQRSSATEDDSTFSMAITRSYESLGAEIRSTLSQWEKGRNTMFLNMDADLERRSSRASSDIRSPGSPSPSSLGGLTIVDGGPAEAFRLLSGDERGSSDGGLDEEVFEAVAMPRKRMSWTPMSREEKLSKLQQDRKKRATMQEHADNTTNMLRELQMVIKHRPNMARPETRVTSI</sequence>
<keyword evidence="2 6" id="KW-0812">Transmembrane</keyword>
<evidence type="ECO:0000259" key="7">
    <source>
        <dbReference type="Pfam" id="PF12632"/>
    </source>
</evidence>
<dbReference type="AlphaFoldDB" id="A0AA39CRP9"/>
<feature type="region of interest" description="Disordered" evidence="5">
    <location>
        <begin position="466"/>
        <end position="489"/>
    </location>
</feature>
<protein>
    <recommendedName>
        <fullName evidence="7">Myosin-binding domain-containing protein</fullName>
    </recommendedName>
</protein>
<name>A0AA39CRP9_9EURO</name>
<evidence type="ECO:0000256" key="3">
    <source>
        <dbReference type="ARBA" id="ARBA00022989"/>
    </source>
</evidence>
<evidence type="ECO:0000313" key="8">
    <source>
        <dbReference type="EMBL" id="KAJ9618350.1"/>
    </source>
</evidence>
<organism evidence="8 9">
    <name type="scientific">Knufia peltigerae</name>
    <dbReference type="NCBI Taxonomy" id="1002370"/>
    <lineage>
        <taxon>Eukaryota</taxon>
        <taxon>Fungi</taxon>
        <taxon>Dikarya</taxon>
        <taxon>Ascomycota</taxon>
        <taxon>Pezizomycotina</taxon>
        <taxon>Eurotiomycetes</taxon>
        <taxon>Chaetothyriomycetidae</taxon>
        <taxon>Chaetothyriales</taxon>
        <taxon>Trichomeriaceae</taxon>
        <taxon>Knufia</taxon>
    </lineage>
</organism>
<dbReference type="EMBL" id="JAPDRN010000143">
    <property type="protein sequence ID" value="KAJ9618350.1"/>
    <property type="molecule type" value="Genomic_DNA"/>
</dbReference>
<dbReference type="Pfam" id="PF12632">
    <property type="entry name" value="Vezatin"/>
    <property type="match status" value="1"/>
</dbReference>
<proteinExistence type="predicted"/>
<evidence type="ECO:0000256" key="5">
    <source>
        <dbReference type="SAM" id="MobiDB-lite"/>
    </source>
</evidence>
<evidence type="ECO:0000256" key="2">
    <source>
        <dbReference type="ARBA" id="ARBA00022692"/>
    </source>
</evidence>
<gene>
    <name evidence="8" type="ORF">H2204_013081</name>
</gene>
<dbReference type="GO" id="GO:0012505">
    <property type="term" value="C:endomembrane system"/>
    <property type="evidence" value="ECO:0007669"/>
    <property type="project" value="UniProtKB-SubCell"/>
</dbReference>
<keyword evidence="9" id="KW-1185">Reference proteome</keyword>
<comment type="caution">
    <text evidence="8">The sequence shown here is derived from an EMBL/GenBank/DDBJ whole genome shotgun (WGS) entry which is preliminary data.</text>
</comment>
<feature type="compositionally biased region" description="Low complexity" evidence="5">
    <location>
        <begin position="468"/>
        <end position="487"/>
    </location>
</feature>
<feature type="transmembrane region" description="Helical" evidence="6">
    <location>
        <begin position="105"/>
        <end position="123"/>
    </location>
</feature>
<evidence type="ECO:0000256" key="4">
    <source>
        <dbReference type="ARBA" id="ARBA00023136"/>
    </source>
</evidence>
<evidence type="ECO:0000256" key="1">
    <source>
        <dbReference type="ARBA" id="ARBA00004308"/>
    </source>
</evidence>
<feature type="domain" description="Myosin-binding" evidence="7">
    <location>
        <begin position="112"/>
        <end position="406"/>
    </location>
</feature>